<dbReference type="PANTHER" id="PTHR30163">
    <property type="entry name" value="MEMBRANE-BOUND LYTIC MUREIN TRANSGLYCOSYLASE B"/>
    <property type="match status" value="1"/>
</dbReference>
<dbReference type="EMBL" id="VFOQ01000001">
    <property type="protein sequence ID" value="TQL58873.1"/>
    <property type="molecule type" value="Genomic_DNA"/>
</dbReference>
<dbReference type="CDD" id="cd13399">
    <property type="entry name" value="Slt35-like"/>
    <property type="match status" value="1"/>
</dbReference>
<accession>A0A542ZEV3</accession>
<name>A0A542ZEV3_9MICO</name>
<dbReference type="InterPro" id="IPR043426">
    <property type="entry name" value="MltB-like"/>
</dbReference>
<evidence type="ECO:0000313" key="4">
    <source>
        <dbReference type="Proteomes" id="UP000319514"/>
    </source>
</evidence>
<dbReference type="InterPro" id="IPR023346">
    <property type="entry name" value="Lysozyme-like_dom_sf"/>
</dbReference>
<feature type="compositionally biased region" description="Low complexity" evidence="1">
    <location>
        <begin position="352"/>
        <end position="375"/>
    </location>
</feature>
<dbReference type="PANTHER" id="PTHR30163:SF8">
    <property type="entry name" value="LYTIC MUREIN TRANSGLYCOSYLASE"/>
    <property type="match status" value="1"/>
</dbReference>
<dbReference type="InterPro" id="IPR031304">
    <property type="entry name" value="SLT_2"/>
</dbReference>
<feature type="compositionally biased region" description="Low complexity" evidence="1">
    <location>
        <begin position="304"/>
        <end position="345"/>
    </location>
</feature>
<protein>
    <submittedName>
        <fullName evidence="3">Membrane-bound lytic murein transglycosylase B</fullName>
    </submittedName>
</protein>
<gene>
    <name evidence="3" type="ORF">FB474_0212</name>
</gene>
<keyword evidence="4" id="KW-1185">Reference proteome</keyword>
<dbReference type="RefSeq" id="WP_185745983.1">
    <property type="nucleotide sequence ID" value="NZ_BAAAKX010000003.1"/>
</dbReference>
<evidence type="ECO:0000313" key="3">
    <source>
        <dbReference type="EMBL" id="TQL58873.1"/>
    </source>
</evidence>
<feature type="region of interest" description="Disordered" evidence="1">
    <location>
        <begin position="278"/>
        <end position="375"/>
    </location>
</feature>
<evidence type="ECO:0000259" key="2">
    <source>
        <dbReference type="Pfam" id="PF13406"/>
    </source>
</evidence>
<dbReference type="AlphaFoldDB" id="A0A542ZEV3"/>
<dbReference type="GO" id="GO:0008933">
    <property type="term" value="F:peptidoglycan lytic transglycosylase activity"/>
    <property type="evidence" value="ECO:0007669"/>
    <property type="project" value="TreeGrafter"/>
</dbReference>
<dbReference type="GO" id="GO:0009253">
    <property type="term" value="P:peptidoglycan catabolic process"/>
    <property type="evidence" value="ECO:0007669"/>
    <property type="project" value="TreeGrafter"/>
</dbReference>
<organism evidence="3 4">
    <name type="scientific">Oryzihumus leptocrescens</name>
    <dbReference type="NCBI Taxonomy" id="297536"/>
    <lineage>
        <taxon>Bacteria</taxon>
        <taxon>Bacillati</taxon>
        <taxon>Actinomycetota</taxon>
        <taxon>Actinomycetes</taxon>
        <taxon>Micrococcales</taxon>
        <taxon>Intrasporangiaceae</taxon>
        <taxon>Oryzihumus</taxon>
    </lineage>
</organism>
<comment type="caution">
    <text evidence="3">The sequence shown here is derived from an EMBL/GenBank/DDBJ whole genome shotgun (WGS) entry which is preliminary data.</text>
</comment>
<feature type="domain" description="Transglycosylase SLT" evidence="2">
    <location>
        <begin position="169"/>
        <end position="226"/>
    </location>
</feature>
<reference evidence="3 4" key="1">
    <citation type="submission" date="2019-06" db="EMBL/GenBank/DDBJ databases">
        <title>Sequencing the genomes of 1000 actinobacteria strains.</title>
        <authorList>
            <person name="Klenk H.-P."/>
        </authorList>
    </citation>
    <scope>NUCLEOTIDE SEQUENCE [LARGE SCALE GENOMIC DNA]</scope>
    <source>
        <strain evidence="3 4">DSM 18082</strain>
    </source>
</reference>
<dbReference type="SUPFAM" id="SSF53955">
    <property type="entry name" value="Lysozyme-like"/>
    <property type="match status" value="1"/>
</dbReference>
<dbReference type="Gene3D" id="1.10.530.10">
    <property type="match status" value="1"/>
</dbReference>
<sequence length="401" mass="41061">MSKHGQARTVMIPWRRIWAAAPAVALIGGGVALAALGHAPDSASAANTSGALVKVPEFIMEDAGSPPIAPSRVAKGLGIRPGTTSTSTEAVVIDRSGVPARALSAYRSAEHLMRTADPSCHLDWPVLAAIGKVESDHGRYGGSSLNDQGIATPGIYGIELDGTHGTERVKDTDSGLYDQDGIWDRAVGPMQFIPSTWRAIGTDADADGFKNPQSIEDAATTTAAYLCAGRVDLRQSSDLYGSLLRYNNSDSYVRTVEALAEAYRSDVNEVPASFLPAAFADQPQGPPKPGQKPSNKPHIPPVGTSHASTSPDSPTSTTRKPGTPSSSTTSPSDTPSSPSPSTSPSSGGGGWPPILGSGPGSTNTTASVSPTSIPTTVSDLPLSAPAAGCASQLDVSLCSPV</sequence>
<evidence type="ECO:0000256" key="1">
    <source>
        <dbReference type="SAM" id="MobiDB-lite"/>
    </source>
</evidence>
<dbReference type="Pfam" id="PF13406">
    <property type="entry name" value="SLT_2"/>
    <property type="match status" value="1"/>
</dbReference>
<dbReference type="Proteomes" id="UP000319514">
    <property type="component" value="Unassembled WGS sequence"/>
</dbReference>
<proteinExistence type="predicted"/>